<protein>
    <submittedName>
        <fullName evidence="1">AAA family ATPase</fullName>
    </submittedName>
</protein>
<dbReference type="Gene3D" id="3.40.50.300">
    <property type="entry name" value="P-loop containing nucleotide triphosphate hydrolases"/>
    <property type="match status" value="1"/>
</dbReference>
<accession>A0A7D6DX37</accession>
<dbReference type="SUPFAM" id="SSF52540">
    <property type="entry name" value="P-loop containing nucleoside triphosphate hydrolases"/>
    <property type="match status" value="1"/>
</dbReference>
<dbReference type="RefSeq" id="WP_180915246.1">
    <property type="nucleotide sequence ID" value="NZ_CP059165.1"/>
</dbReference>
<organism evidence="1 2">
    <name type="scientific">Mycobacterium vicinigordonae</name>
    <dbReference type="NCBI Taxonomy" id="1719132"/>
    <lineage>
        <taxon>Bacteria</taxon>
        <taxon>Bacillati</taxon>
        <taxon>Actinomycetota</taxon>
        <taxon>Actinomycetes</taxon>
        <taxon>Mycobacteriales</taxon>
        <taxon>Mycobacteriaceae</taxon>
        <taxon>Mycobacterium</taxon>
    </lineage>
</organism>
<dbReference type="AlphaFoldDB" id="A0A7D6DX37"/>
<dbReference type="KEGG" id="mgor:H0P51_23605"/>
<proteinExistence type="predicted"/>
<dbReference type="EMBL" id="CP059165">
    <property type="protein sequence ID" value="QLL06668.1"/>
    <property type="molecule type" value="Genomic_DNA"/>
</dbReference>
<sequence>MRLNTAAQAKRLQSLAAWTEPQDQGDALHQYQNRPPAPDWLIKELIPPGSRVLVNAQWKTGKTTLGVNLLHTLVTGRDFLRRFSLATKPLEAVAYWNHEVDQQTFLGWLHDRGLIDPDEPYGRRIFPLHTRDFTSQINFDNDAAVEWAVNWLKERRIEAWFIDTLSRLYTGSEKENDEITRWWQTMNEVAAKAGVKTVVIFHHTGYSEEAQERGRGASALMGLPDVLVSYRHNGKPGEFPPDNIRWLKAFGRNVHLDEVELDYAGDAKRELFVTGSGNKRETPGLRDAAASVALYLHDTPGVGEVNQGNLCKALGLKTTGRSKEFTDEVLRTVVANQWVSRREQGKAILYKAGSIHPTRAV</sequence>
<reference evidence="2" key="2">
    <citation type="submission" date="2023-07" db="EMBL/GenBank/DDBJ databases">
        <title>Description of Mycobacterium gordonae subsp. intergordonae subsp.nov. and Mycobacterium gordonae subsp. gordonae subsp. nov.</title>
        <authorList>
            <person name="Huang H."/>
        </authorList>
    </citation>
    <scope>NUCLEOTIDE SEQUENCE [LARGE SCALE GENOMIC DNA]</scope>
    <source>
        <strain evidence="2">24</strain>
    </source>
</reference>
<evidence type="ECO:0000313" key="2">
    <source>
        <dbReference type="Proteomes" id="UP000510682"/>
    </source>
</evidence>
<dbReference type="Pfam" id="PF13481">
    <property type="entry name" value="AAA_25"/>
    <property type="match status" value="1"/>
</dbReference>
<dbReference type="InterPro" id="IPR027417">
    <property type="entry name" value="P-loop_NTPase"/>
</dbReference>
<evidence type="ECO:0000313" key="1">
    <source>
        <dbReference type="EMBL" id="QLL06668.1"/>
    </source>
</evidence>
<name>A0A7D6DX37_9MYCO</name>
<dbReference type="Proteomes" id="UP000510682">
    <property type="component" value="Chromosome"/>
</dbReference>
<reference evidence="2" key="1">
    <citation type="submission" date="2020-07" db="EMBL/GenBank/DDBJ databases">
        <title>Description of Mycobacterium gordonae subsp. intergordonae subsp.nov. and Mycobacterium gordonae subsp. gordonae subsp. nov.</title>
        <authorList>
            <person name="Yu X."/>
        </authorList>
    </citation>
    <scope>NUCLEOTIDE SEQUENCE [LARGE SCALE GENOMIC DNA]</scope>
    <source>
        <strain evidence="2">24</strain>
    </source>
</reference>
<gene>
    <name evidence="1" type="ORF">H0P51_23605</name>
</gene>
<keyword evidence="2" id="KW-1185">Reference proteome</keyword>